<evidence type="ECO:0000313" key="6">
    <source>
        <dbReference type="Proteomes" id="UP000824081"/>
    </source>
</evidence>
<accession>A0A9D1MFQ1</accession>
<dbReference type="InterPro" id="IPR015421">
    <property type="entry name" value="PyrdxlP-dep_Trfase_major"/>
</dbReference>
<evidence type="ECO:0000256" key="3">
    <source>
        <dbReference type="SAM" id="MobiDB-lite"/>
    </source>
</evidence>
<protein>
    <recommendedName>
        <fullName evidence="4">Orn/Lys/Arg decarboxylases family 1 pyridoxal-P attachment site domain-containing protein</fullName>
    </recommendedName>
</protein>
<dbReference type="AlphaFoldDB" id="A0A9D1MFQ1"/>
<dbReference type="Gene3D" id="3.40.640.10">
    <property type="entry name" value="Type I PLP-dependent aspartate aminotransferase-like (Major domain)"/>
    <property type="match status" value="1"/>
</dbReference>
<dbReference type="InterPro" id="IPR000310">
    <property type="entry name" value="Orn/Lys/Arg_deCO2ase_major_dom"/>
</dbReference>
<comment type="caution">
    <text evidence="5">The sequence shown here is derived from an EMBL/GenBank/DDBJ whole genome shotgun (WGS) entry which is preliminary data.</text>
</comment>
<feature type="domain" description="Orn/Lys/Arg decarboxylases family 1 pyridoxal-P attachment site" evidence="4">
    <location>
        <begin position="42"/>
        <end position="257"/>
    </location>
</feature>
<dbReference type="InterPro" id="IPR052357">
    <property type="entry name" value="Orn_Lys_Arg_decarboxylase-I"/>
</dbReference>
<reference evidence="5" key="2">
    <citation type="journal article" date="2021" name="PeerJ">
        <title>Extensive microbial diversity within the chicken gut microbiome revealed by metagenomics and culture.</title>
        <authorList>
            <person name="Gilroy R."/>
            <person name="Ravi A."/>
            <person name="Getino M."/>
            <person name="Pursley I."/>
            <person name="Horton D.L."/>
            <person name="Alikhan N.F."/>
            <person name="Baker D."/>
            <person name="Gharbi K."/>
            <person name="Hall N."/>
            <person name="Watson M."/>
            <person name="Adriaenssens E.M."/>
            <person name="Foster-Nyarko E."/>
            <person name="Jarju S."/>
            <person name="Secka A."/>
            <person name="Antonio M."/>
            <person name="Oren A."/>
            <person name="Chaudhuri R.R."/>
            <person name="La Ragione R."/>
            <person name="Hildebrand F."/>
            <person name="Pallen M.J."/>
        </authorList>
    </citation>
    <scope>NUCLEOTIDE SEQUENCE</scope>
    <source>
        <strain evidence="5">11687</strain>
    </source>
</reference>
<evidence type="ECO:0000313" key="5">
    <source>
        <dbReference type="EMBL" id="HIU59439.1"/>
    </source>
</evidence>
<gene>
    <name evidence="5" type="ORF">IAC57_04980</name>
</gene>
<comment type="cofactor">
    <cofactor evidence="1">
        <name>pyridoxal 5'-phosphate</name>
        <dbReference type="ChEBI" id="CHEBI:597326"/>
    </cofactor>
</comment>
<dbReference type="GO" id="GO:0003824">
    <property type="term" value="F:catalytic activity"/>
    <property type="evidence" value="ECO:0007669"/>
    <property type="project" value="InterPro"/>
</dbReference>
<dbReference type="InterPro" id="IPR036633">
    <property type="entry name" value="Prn/Lys/Arg_de-COase_C_sf"/>
</dbReference>
<name>A0A9D1MFQ1_9FIRM</name>
<evidence type="ECO:0000256" key="1">
    <source>
        <dbReference type="ARBA" id="ARBA00001933"/>
    </source>
</evidence>
<dbReference type="Proteomes" id="UP000824081">
    <property type="component" value="Unassembled WGS sequence"/>
</dbReference>
<sequence>MRRFHPDKKTLKQCHIYGMLAAHAKERHLSFHTPGHKSGAWDITELSYSDNLSCPQGVIAQAERDCAEILGADRSFFLTDGSTSGVLSMLHAASVRSLAFPKNAHKSVYNGCRILGITPVLLEVPTLSKIPLQPTREEMSEKIKAADALLLVTPDYYGNLADLAFARKLCDREGKLLLADGAHGGHLHFRREIYAGTYADLWVDGVHKSLPALTQGAVVSAHTPELSRRLKESADIFRTTSPSYPILASVEYAVRFPRNQALENEVFRFTAAWENRLWPGGDWTKLCVRLGPAAFRVQKQLETKGIYAEFCDGNVLMFYLSPATRKRDFFRLERELVALFSVLPPPEPLGSSDRKSDPAPDYARRFSEPSSAVSDPARPFSANAGSPDQPTGKKVSLSGNPDREETPETPSKPAPPTVRTAGRGTETQVSGDLTVPAFADCGLSGVPVSAPDDRVVPENRLPGERENCVPSDPGLTARPRRSDRADLRGGTCGDTCKAPDKEQLSVEFLPPEEAVGRIAARTCGLFPPCTPLIFAGERVTEEAARLLKESPNAFGLEEGKTVAVFALSSGEKE</sequence>
<feature type="compositionally biased region" description="Basic and acidic residues" evidence="3">
    <location>
        <begin position="352"/>
        <end position="367"/>
    </location>
</feature>
<proteinExistence type="predicted"/>
<dbReference type="PANTHER" id="PTHR43277">
    <property type="entry name" value="ARGININE DECARBOXYLASE"/>
    <property type="match status" value="1"/>
</dbReference>
<dbReference type="InterPro" id="IPR015424">
    <property type="entry name" value="PyrdxlP-dep_Trfase"/>
</dbReference>
<feature type="region of interest" description="Disordered" evidence="3">
    <location>
        <begin position="444"/>
        <end position="493"/>
    </location>
</feature>
<evidence type="ECO:0000256" key="2">
    <source>
        <dbReference type="ARBA" id="ARBA00022898"/>
    </source>
</evidence>
<dbReference type="PANTHER" id="PTHR43277:SF3">
    <property type="entry name" value="DECARBOXYLASE, PUTATIVE-RELATED"/>
    <property type="match status" value="1"/>
</dbReference>
<dbReference type="SUPFAM" id="SSF53383">
    <property type="entry name" value="PLP-dependent transferases"/>
    <property type="match status" value="1"/>
</dbReference>
<organism evidence="5 6">
    <name type="scientific">Candidatus Scatosoma pullistercoris</name>
    <dbReference type="NCBI Taxonomy" id="2840934"/>
    <lineage>
        <taxon>Bacteria</taxon>
        <taxon>Bacillati</taxon>
        <taxon>Bacillota</taxon>
        <taxon>Clostridia</taxon>
        <taxon>Candidatus Scatosoma</taxon>
    </lineage>
</organism>
<keyword evidence="2" id="KW-0663">Pyridoxal phosphate</keyword>
<dbReference type="EMBL" id="DVMZ01000133">
    <property type="protein sequence ID" value="HIU59439.1"/>
    <property type="molecule type" value="Genomic_DNA"/>
</dbReference>
<feature type="compositionally biased region" description="Basic and acidic residues" evidence="3">
    <location>
        <begin position="451"/>
        <end position="467"/>
    </location>
</feature>
<reference evidence="5" key="1">
    <citation type="submission" date="2020-10" db="EMBL/GenBank/DDBJ databases">
        <authorList>
            <person name="Gilroy R."/>
        </authorList>
    </citation>
    <scope>NUCLEOTIDE SEQUENCE</scope>
    <source>
        <strain evidence="5">11687</strain>
    </source>
</reference>
<dbReference type="SUPFAM" id="SSF55904">
    <property type="entry name" value="Ornithine decarboxylase C-terminal domain"/>
    <property type="match status" value="1"/>
</dbReference>
<evidence type="ECO:0000259" key="4">
    <source>
        <dbReference type="Pfam" id="PF01276"/>
    </source>
</evidence>
<dbReference type="Pfam" id="PF01276">
    <property type="entry name" value="OKR_DC_1"/>
    <property type="match status" value="1"/>
</dbReference>
<dbReference type="Gene3D" id="3.90.100.10">
    <property type="entry name" value="Orn/Lys/Arg decarboxylase, C-terminal domain"/>
    <property type="match status" value="1"/>
</dbReference>
<feature type="region of interest" description="Disordered" evidence="3">
    <location>
        <begin position="347"/>
        <end position="431"/>
    </location>
</feature>